<evidence type="ECO:0000313" key="3">
    <source>
        <dbReference type="EMBL" id="SEB70451.1"/>
    </source>
</evidence>
<sequence>MSKSTSRHIAADKSALSQNTDTSSASVDASVSNTPTPRRDQKKIPLVIKIGASLIALIILGSAGYLIWRHLTGAAQAKEQISAAIASVSESDAAIVPLNNTITSDLGSKTSDELTKIKEAAKKSSSSLDDAQMHVGNALSLDEFMSDDERAVVKALQDSVGQRRKLIEAGEEVLTIDGGAFNAKALLTKAMEKAVSADSNIEKSVEAAAEYAKSLAGEESSVTDASVPVGFDKAAMEDITEAQSFENAAEQAFSEADYSVYTKYLAARKDAIQVLMDSDNAIASGDFDSAQASIEDYNKREAASSELAQQLPETPDTFLSEAYEAALKKPLDTYKEIAEALAATDKKIRDYQGLAVGSSKKA</sequence>
<gene>
    <name evidence="3" type="ORF">SAMN04489746_0911</name>
</gene>
<dbReference type="RefSeq" id="WP_057002120.1">
    <property type="nucleotide sequence ID" value="NZ_FNSH01000001.1"/>
</dbReference>
<comment type="caution">
    <text evidence="3">The sequence shown here is derived from an EMBL/GenBank/DDBJ whole genome shotgun (WGS) entry which is preliminary data.</text>
</comment>
<feature type="transmembrane region" description="Helical" evidence="2">
    <location>
        <begin position="46"/>
        <end position="68"/>
    </location>
</feature>
<organism evidence="3 4">
    <name type="scientific">Atopobium minutum</name>
    <dbReference type="NCBI Taxonomy" id="1381"/>
    <lineage>
        <taxon>Bacteria</taxon>
        <taxon>Bacillati</taxon>
        <taxon>Actinomycetota</taxon>
        <taxon>Coriobacteriia</taxon>
        <taxon>Coriobacteriales</taxon>
        <taxon>Atopobiaceae</taxon>
        <taxon>Atopobium</taxon>
    </lineage>
</organism>
<evidence type="ECO:0000313" key="4">
    <source>
        <dbReference type="Proteomes" id="UP000183687"/>
    </source>
</evidence>
<evidence type="ECO:0000256" key="2">
    <source>
        <dbReference type="SAM" id="Phobius"/>
    </source>
</evidence>
<dbReference type="AlphaFoldDB" id="A0AB38A6M8"/>
<dbReference type="EMBL" id="FNSH01000001">
    <property type="protein sequence ID" value="SEB70451.1"/>
    <property type="molecule type" value="Genomic_DNA"/>
</dbReference>
<protein>
    <submittedName>
        <fullName evidence="3">Uncharacterized protein</fullName>
    </submittedName>
</protein>
<dbReference type="Proteomes" id="UP000183687">
    <property type="component" value="Unassembled WGS sequence"/>
</dbReference>
<feature type="compositionally biased region" description="Low complexity" evidence="1">
    <location>
        <begin position="19"/>
        <end position="33"/>
    </location>
</feature>
<keyword evidence="2" id="KW-1133">Transmembrane helix</keyword>
<reference evidence="3 4" key="1">
    <citation type="submission" date="2016-10" db="EMBL/GenBank/DDBJ databases">
        <authorList>
            <person name="Varghese N."/>
            <person name="Submissions S."/>
        </authorList>
    </citation>
    <scope>NUCLEOTIDE SEQUENCE [LARGE SCALE GENOMIC DNA]</scope>
    <source>
        <strain evidence="3 4">DSM 20586</strain>
    </source>
</reference>
<accession>A0AB38A6M8</accession>
<name>A0AB38A6M8_9ACTN</name>
<evidence type="ECO:0000256" key="1">
    <source>
        <dbReference type="SAM" id="MobiDB-lite"/>
    </source>
</evidence>
<proteinExistence type="predicted"/>
<keyword evidence="2" id="KW-0472">Membrane</keyword>
<feature type="region of interest" description="Disordered" evidence="1">
    <location>
        <begin position="1"/>
        <end position="38"/>
    </location>
</feature>
<keyword evidence="2" id="KW-0812">Transmembrane</keyword>